<dbReference type="Proteomes" id="UP000031938">
    <property type="component" value="Unassembled WGS sequence"/>
</dbReference>
<dbReference type="RefSeq" id="WP_041089538.1">
    <property type="nucleotide sequence ID" value="NZ_JXRP01000018.1"/>
</dbReference>
<dbReference type="SMART" id="SM00895">
    <property type="entry name" value="FCD"/>
    <property type="match status" value="1"/>
</dbReference>
<dbReference type="InterPro" id="IPR000524">
    <property type="entry name" value="Tscrpt_reg_HTH_GntR"/>
</dbReference>
<evidence type="ECO:0000313" key="6">
    <source>
        <dbReference type="Proteomes" id="UP000031938"/>
    </source>
</evidence>
<dbReference type="PANTHER" id="PTHR43537">
    <property type="entry name" value="TRANSCRIPTIONAL REGULATOR, GNTR FAMILY"/>
    <property type="match status" value="1"/>
</dbReference>
<dbReference type="SUPFAM" id="SSF48008">
    <property type="entry name" value="GntR ligand-binding domain-like"/>
    <property type="match status" value="1"/>
</dbReference>
<protein>
    <recommendedName>
        <fullName evidence="4">HTH gntR-type domain-containing protein</fullName>
    </recommendedName>
</protein>
<evidence type="ECO:0000256" key="2">
    <source>
        <dbReference type="ARBA" id="ARBA00023125"/>
    </source>
</evidence>
<gene>
    <name evidence="5" type="ORF">KP78_27800</name>
</gene>
<keyword evidence="3" id="KW-0804">Transcription</keyword>
<dbReference type="SUPFAM" id="SSF46785">
    <property type="entry name" value="Winged helix' DNA-binding domain"/>
    <property type="match status" value="1"/>
</dbReference>
<dbReference type="InterPro" id="IPR011711">
    <property type="entry name" value="GntR_C"/>
</dbReference>
<name>A0A0C2VL96_9BACL</name>
<dbReference type="GO" id="GO:0003677">
    <property type="term" value="F:DNA binding"/>
    <property type="evidence" value="ECO:0007669"/>
    <property type="project" value="UniProtKB-KW"/>
</dbReference>
<dbReference type="SMART" id="SM00345">
    <property type="entry name" value="HTH_GNTR"/>
    <property type="match status" value="1"/>
</dbReference>
<dbReference type="GO" id="GO:0003700">
    <property type="term" value="F:DNA-binding transcription factor activity"/>
    <property type="evidence" value="ECO:0007669"/>
    <property type="project" value="InterPro"/>
</dbReference>
<dbReference type="Pfam" id="PF07729">
    <property type="entry name" value="FCD"/>
    <property type="match status" value="1"/>
</dbReference>
<keyword evidence="6" id="KW-1185">Reference proteome</keyword>
<evidence type="ECO:0000256" key="3">
    <source>
        <dbReference type="ARBA" id="ARBA00023163"/>
    </source>
</evidence>
<dbReference type="STRING" id="889306.KP78_27800"/>
<reference evidence="5 6" key="1">
    <citation type="submission" date="2015-01" db="EMBL/GenBank/DDBJ databases">
        <title>Genome sequencing of Jeotgalibacillus soli.</title>
        <authorList>
            <person name="Goh K.M."/>
            <person name="Chan K.-G."/>
            <person name="Yaakop A.S."/>
            <person name="Ee R."/>
            <person name="Gan H.M."/>
            <person name="Chan C.S."/>
        </authorList>
    </citation>
    <scope>NUCLEOTIDE SEQUENCE [LARGE SCALE GENOMIC DNA]</scope>
    <source>
        <strain evidence="5 6">P9</strain>
    </source>
</reference>
<organism evidence="5 6">
    <name type="scientific">Jeotgalibacillus soli</name>
    <dbReference type="NCBI Taxonomy" id="889306"/>
    <lineage>
        <taxon>Bacteria</taxon>
        <taxon>Bacillati</taxon>
        <taxon>Bacillota</taxon>
        <taxon>Bacilli</taxon>
        <taxon>Bacillales</taxon>
        <taxon>Caryophanaceae</taxon>
        <taxon>Jeotgalibacillus</taxon>
    </lineage>
</organism>
<dbReference type="InterPro" id="IPR036390">
    <property type="entry name" value="WH_DNA-bd_sf"/>
</dbReference>
<evidence type="ECO:0000256" key="1">
    <source>
        <dbReference type="ARBA" id="ARBA00023015"/>
    </source>
</evidence>
<keyword evidence="2" id="KW-0238">DNA-binding</keyword>
<dbReference type="PROSITE" id="PS50949">
    <property type="entry name" value="HTH_GNTR"/>
    <property type="match status" value="1"/>
</dbReference>
<feature type="domain" description="HTH gntR-type" evidence="4">
    <location>
        <begin position="8"/>
        <end position="75"/>
    </location>
</feature>
<evidence type="ECO:0000259" key="4">
    <source>
        <dbReference type="PROSITE" id="PS50949"/>
    </source>
</evidence>
<comment type="caution">
    <text evidence="5">The sequence shown here is derived from an EMBL/GenBank/DDBJ whole genome shotgun (WGS) entry which is preliminary data.</text>
</comment>
<dbReference type="Gene3D" id="1.20.120.530">
    <property type="entry name" value="GntR ligand-binding domain-like"/>
    <property type="match status" value="1"/>
</dbReference>
<dbReference type="InterPro" id="IPR036388">
    <property type="entry name" value="WH-like_DNA-bd_sf"/>
</dbReference>
<dbReference type="AlphaFoldDB" id="A0A0C2VL96"/>
<keyword evidence="1" id="KW-0805">Transcription regulation</keyword>
<dbReference type="EMBL" id="JXRP01000018">
    <property type="protein sequence ID" value="KIL45236.1"/>
    <property type="molecule type" value="Genomic_DNA"/>
</dbReference>
<dbReference type="PATRIC" id="fig|889306.3.peg.2792"/>
<dbReference type="CDD" id="cd07377">
    <property type="entry name" value="WHTH_GntR"/>
    <property type="match status" value="1"/>
</dbReference>
<proteinExistence type="predicted"/>
<dbReference type="Gene3D" id="1.10.10.10">
    <property type="entry name" value="Winged helix-like DNA-binding domain superfamily/Winged helix DNA-binding domain"/>
    <property type="match status" value="1"/>
</dbReference>
<sequence length="219" mass="25941">MGRLVRNDSLADQICDLLKDAIIKGELKPGDRLIEMEVAKQYSVSQAPVREALSRLRIEGFVVHYRHKGSFVSNFSKKDVEEIYSFREVMEPLAIQRALQNLTDDDLKELSSLYHYMLTAGKNNDLERVRETDNAFHNYIYKLADHEFMYQVWEDLTAVSDRIWYLTSQIYFDKLEEIAELHKPILDAMYDRDVEKCIKAFKVHMHFVWEKIRQEDKIN</sequence>
<evidence type="ECO:0000313" key="5">
    <source>
        <dbReference type="EMBL" id="KIL45236.1"/>
    </source>
</evidence>
<dbReference type="PANTHER" id="PTHR43537:SF24">
    <property type="entry name" value="GLUCONATE OPERON TRANSCRIPTIONAL REPRESSOR"/>
    <property type="match status" value="1"/>
</dbReference>
<dbReference type="InterPro" id="IPR008920">
    <property type="entry name" value="TF_FadR/GntR_C"/>
</dbReference>
<dbReference type="Pfam" id="PF00392">
    <property type="entry name" value="GntR"/>
    <property type="match status" value="1"/>
</dbReference>
<accession>A0A0C2VL96</accession>